<dbReference type="OrthoDB" id="337038at2759"/>
<proteinExistence type="predicted"/>
<dbReference type="AlphaFoldDB" id="A0A6J1JLM6"/>
<protein>
    <submittedName>
        <fullName evidence="3">Pathogenesis-related protein 1C-like isoform X1</fullName>
    </submittedName>
</protein>
<sequence>MAMAMAIKDEDYTALLPFGLTSDIIGCFIPDVVSLSLLLKRTHLLPTSMPTTLLVPKLVLVLSNGMRSWQTTPNNMSMNASMTANWCTPVGLMGRIFAWGMPDLTATNAVKLWVDEKQFNNYATNSCDSGSVCTHYTQVVWRNSIRIGRTRVECNNACGVLITCNYNLHGNVVGQRPY</sequence>
<evidence type="ECO:0000313" key="3">
    <source>
        <dbReference type="RefSeq" id="XP_022988223.1"/>
    </source>
</evidence>
<dbReference type="InterPro" id="IPR014044">
    <property type="entry name" value="CAP_dom"/>
</dbReference>
<dbReference type="SUPFAM" id="SSF55797">
    <property type="entry name" value="PR-1-like"/>
    <property type="match status" value="1"/>
</dbReference>
<dbReference type="KEGG" id="cmax:111485526"/>
<dbReference type="InterPro" id="IPR001283">
    <property type="entry name" value="CRISP-related"/>
</dbReference>
<evidence type="ECO:0000259" key="1">
    <source>
        <dbReference type="SMART" id="SM00198"/>
    </source>
</evidence>
<dbReference type="PANTHER" id="PTHR10334">
    <property type="entry name" value="CYSTEINE-RICH SECRETORY PROTEIN-RELATED"/>
    <property type="match status" value="1"/>
</dbReference>
<dbReference type="RefSeq" id="XP_022988223.1">
    <property type="nucleotide sequence ID" value="XM_023132455.1"/>
</dbReference>
<feature type="domain" description="SCP" evidence="1">
    <location>
        <begin position="54"/>
        <end position="174"/>
    </location>
</feature>
<accession>A0A6J1JLM6</accession>
<dbReference type="Pfam" id="PF00188">
    <property type="entry name" value="CAP"/>
    <property type="match status" value="1"/>
</dbReference>
<organism evidence="2 3">
    <name type="scientific">Cucurbita maxima</name>
    <name type="common">Pumpkin</name>
    <name type="synonym">Winter squash</name>
    <dbReference type="NCBI Taxonomy" id="3661"/>
    <lineage>
        <taxon>Eukaryota</taxon>
        <taxon>Viridiplantae</taxon>
        <taxon>Streptophyta</taxon>
        <taxon>Embryophyta</taxon>
        <taxon>Tracheophyta</taxon>
        <taxon>Spermatophyta</taxon>
        <taxon>Magnoliopsida</taxon>
        <taxon>eudicotyledons</taxon>
        <taxon>Gunneridae</taxon>
        <taxon>Pentapetalae</taxon>
        <taxon>rosids</taxon>
        <taxon>fabids</taxon>
        <taxon>Cucurbitales</taxon>
        <taxon>Cucurbitaceae</taxon>
        <taxon>Cucurbiteae</taxon>
        <taxon>Cucurbita</taxon>
    </lineage>
</organism>
<dbReference type="Proteomes" id="UP000504608">
    <property type="component" value="Unplaced"/>
</dbReference>
<keyword evidence="2" id="KW-1185">Reference proteome</keyword>
<dbReference type="SMART" id="SM00198">
    <property type="entry name" value="SCP"/>
    <property type="match status" value="1"/>
</dbReference>
<dbReference type="Gene3D" id="3.40.33.10">
    <property type="entry name" value="CAP"/>
    <property type="match status" value="1"/>
</dbReference>
<dbReference type="GeneID" id="111485526"/>
<name>A0A6J1JLM6_CUCMA</name>
<dbReference type="PRINTS" id="PR00837">
    <property type="entry name" value="V5TPXLIKE"/>
</dbReference>
<dbReference type="InterPro" id="IPR035940">
    <property type="entry name" value="CAP_sf"/>
</dbReference>
<reference evidence="3" key="1">
    <citation type="submission" date="2025-08" db="UniProtKB">
        <authorList>
            <consortium name="RefSeq"/>
        </authorList>
    </citation>
    <scope>IDENTIFICATION</scope>
    <source>
        <tissue evidence="3">Young leaves</tissue>
    </source>
</reference>
<gene>
    <name evidence="3" type="primary">LOC111485526</name>
</gene>
<evidence type="ECO:0000313" key="2">
    <source>
        <dbReference type="Proteomes" id="UP000504608"/>
    </source>
</evidence>